<dbReference type="HOGENOM" id="CLU_2825164_0_0_6"/>
<keyword evidence="2" id="KW-1185">Reference proteome</keyword>
<reference evidence="1 2" key="1">
    <citation type="journal article" date="2014" name="Genome Announc.">
        <title>Genome Sequence of Gammaproteobacterial Pseudohaliea rubra Type Strain DSM 19751, Isolated from Coastal Seawater of the Mediterranean Sea.</title>
        <authorList>
            <person name="Spring S."/>
            <person name="Fiebig A."/>
            <person name="Riedel T."/>
            <person name="Goker M."/>
            <person name="Klenk H.P."/>
        </authorList>
    </citation>
    <scope>NUCLEOTIDE SEQUENCE [LARGE SCALE GENOMIC DNA]</scope>
    <source>
        <strain evidence="1 2">DSM 19751</strain>
    </source>
</reference>
<proteinExistence type="predicted"/>
<comment type="caution">
    <text evidence="1">The sequence shown here is derived from an EMBL/GenBank/DDBJ whole genome shotgun (WGS) entry which is preliminary data.</text>
</comment>
<gene>
    <name evidence="1" type="ORF">HRUBRA_02673</name>
</gene>
<evidence type="ECO:0000313" key="1">
    <source>
        <dbReference type="EMBL" id="KGE02695.1"/>
    </source>
</evidence>
<sequence>MGQTCIPHLVQEALYRCAYGLRQLLYCHLRHANTLLATLNPCLTVVLTSAFRTGLPLRQTRGHARS</sequence>
<name>A0A095VMV3_9GAMM</name>
<dbReference type="EMBL" id="AUVB01000085">
    <property type="protein sequence ID" value="KGE02695.1"/>
    <property type="molecule type" value="Genomic_DNA"/>
</dbReference>
<dbReference type="Proteomes" id="UP000029640">
    <property type="component" value="Unassembled WGS sequence"/>
</dbReference>
<organism evidence="1 2">
    <name type="scientific">Pseudohaliea rubra DSM 19751</name>
    <dbReference type="NCBI Taxonomy" id="1265313"/>
    <lineage>
        <taxon>Bacteria</taxon>
        <taxon>Pseudomonadati</taxon>
        <taxon>Pseudomonadota</taxon>
        <taxon>Gammaproteobacteria</taxon>
        <taxon>Cellvibrionales</taxon>
        <taxon>Halieaceae</taxon>
        <taxon>Pseudohaliea</taxon>
    </lineage>
</organism>
<evidence type="ECO:0000313" key="2">
    <source>
        <dbReference type="Proteomes" id="UP000029640"/>
    </source>
</evidence>
<accession>A0A095VMV3</accession>
<protein>
    <submittedName>
        <fullName evidence="1">Uncharacterized protein</fullName>
    </submittedName>
</protein>
<dbReference type="AlphaFoldDB" id="A0A095VMV3"/>